<evidence type="ECO:0000259" key="2">
    <source>
        <dbReference type="Pfam" id="PF01926"/>
    </source>
</evidence>
<dbReference type="EMBL" id="KN834804">
    <property type="protein sequence ID" value="KIK55646.1"/>
    <property type="molecule type" value="Genomic_DNA"/>
</dbReference>
<gene>
    <name evidence="3" type="ORF">GYMLUDRAFT_1017494</name>
</gene>
<dbReference type="Pfam" id="PF01926">
    <property type="entry name" value="MMR_HSR1"/>
    <property type="match status" value="1"/>
</dbReference>
<sequence length="289" mass="33236">MQHTTIPTVTRPERSLSLDSTSSTNTISREFEQFADIALKVKEYCPRIRILVIGRRNAGKTTLLQKVARNSVGTVIIRNKEGKLVGSTLTCSIQQSSLHTSTKFSYYSDEDYVFHDSRGVEAGFEEELNIVKEFIKNKQEKRYLSQRIHVIWLCLPVDNDRPLGPKEMAFFEHGTEGVPVIAVFTKFEWRITKAFSQLREEGKPVAQARREAVVKAMADFNNIQRQRFANMRYLPAYCVYLREMDKPSGNCEELREITRQLVQNEVNQQLFSEIKHSDIKVTVAIALVQ</sequence>
<dbReference type="SUPFAM" id="SSF52540">
    <property type="entry name" value="P-loop containing nucleoside triphosphate hydrolases"/>
    <property type="match status" value="1"/>
</dbReference>
<dbReference type="AlphaFoldDB" id="A0A0D0BLJ8"/>
<protein>
    <recommendedName>
        <fullName evidence="2">G domain-containing protein</fullName>
    </recommendedName>
</protein>
<dbReference type="Gene3D" id="3.40.50.300">
    <property type="entry name" value="P-loop containing nucleotide triphosphate hydrolases"/>
    <property type="match status" value="1"/>
</dbReference>
<dbReference type="OrthoDB" id="59699at2759"/>
<accession>A0A0D0BLJ8</accession>
<proteinExistence type="predicted"/>
<feature type="region of interest" description="Disordered" evidence="1">
    <location>
        <begin position="1"/>
        <end position="22"/>
    </location>
</feature>
<dbReference type="Proteomes" id="UP000053593">
    <property type="component" value="Unassembled WGS sequence"/>
</dbReference>
<dbReference type="InterPro" id="IPR027417">
    <property type="entry name" value="P-loop_NTPase"/>
</dbReference>
<dbReference type="GO" id="GO:0005525">
    <property type="term" value="F:GTP binding"/>
    <property type="evidence" value="ECO:0007669"/>
    <property type="project" value="InterPro"/>
</dbReference>
<feature type="domain" description="G" evidence="2">
    <location>
        <begin position="49"/>
        <end position="186"/>
    </location>
</feature>
<dbReference type="InterPro" id="IPR006073">
    <property type="entry name" value="GTP-bd"/>
</dbReference>
<evidence type="ECO:0000256" key="1">
    <source>
        <dbReference type="SAM" id="MobiDB-lite"/>
    </source>
</evidence>
<keyword evidence="4" id="KW-1185">Reference proteome</keyword>
<dbReference type="CDD" id="cd00882">
    <property type="entry name" value="Ras_like_GTPase"/>
    <property type="match status" value="1"/>
</dbReference>
<reference evidence="3 4" key="1">
    <citation type="submission" date="2014-04" db="EMBL/GenBank/DDBJ databases">
        <title>Evolutionary Origins and Diversification of the Mycorrhizal Mutualists.</title>
        <authorList>
            <consortium name="DOE Joint Genome Institute"/>
            <consortium name="Mycorrhizal Genomics Consortium"/>
            <person name="Kohler A."/>
            <person name="Kuo A."/>
            <person name="Nagy L.G."/>
            <person name="Floudas D."/>
            <person name="Copeland A."/>
            <person name="Barry K.W."/>
            <person name="Cichocki N."/>
            <person name="Veneault-Fourrey C."/>
            <person name="LaButti K."/>
            <person name="Lindquist E.A."/>
            <person name="Lipzen A."/>
            <person name="Lundell T."/>
            <person name="Morin E."/>
            <person name="Murat C."/>
            <person name="Riley R."/>
            <person name="Ohm R."/>
            <person name="Sun H."/>
            <person name="Tunlid A."/>
            <person name="Henrissat B."/>
            <person name="Grigoriev I.V."/>
            <person name="Hibbett D.S."/>
            <person name="Martin F."/>
        </authorList>
    </citation>
    <scope>NUCLEOTIDE SEQUENCE [LARGE SCALE GENOMIC DNA]</scope>
    <source>
        <strain evidence="3 4">FD-317 M1</strain>
    </source>
</reference>
<evidence type="ECO:0000313" key="4">
    <source>
        <dbReference type="Proteomes" id="UP000053593"/>
    </source>
</evidence>
<dbReference type="HOGENOM" id="CLU_023805_1_0_1"/>
<organism evidence="3 4">
    <name type="scientific">Collybiopsis luxurians FD-317 M1</name>
    <dbReference type="NCBI Taxonomy" id="944289"/>
    <lineage>
        <taxon>Eukaryota</taxon>
        <taxon>Fungi</taxon>
        <taxon>Dikarya</taxon>
        <taxon>Basidiomycota</taxon>
        <taxon>Agaricomycotina</taxon>
        <taxon>Agaricomycetes</taxon>
        <taxon>Agaricomycetidae</taxon>
        <taxon>Agaricales</taxon>
        <taxon>Marasmiineae</taxon>
        <taxon>Omphalotaceae</taxon>
        <taxon>Collybiopsis</taxon>
        <taxon>Collybiopsis luxurians</taxon>
    </lineage>
</organism>
<evidence type="ECO:0000313" key="3">
    <source>
        <dbReference type="EMBL" id="KIK55646.1"/>
    </source>
</evidence>
<name>A0A0D0BLJ8_9AGAR</name>